<comment type="caution">
    <text evidence="2">The sequence shown here is derived from an EMBL/GenBank/DDBJ whole genome shotgun (WGS) entry which is preliminary data.</text>
</comment>
<dbReference type="EMBL" id="WNUR01001912">
    <property type="protein sequence ID" value="MDZ7544004.1"/>
    <property type="molecule type" value="Genomic_DNA"/>
</dbReference>
<reference evidence="2" key="1">
    <citation type="submission" date="2019-11" db="EMBL/GenBank/DDBJ databases">
        <title>Characterization of Clostridium perfringens isolates from swine manure treated agricultural soils.</title>
        <authorList>
            <person name="Wushke S.T."/>
        </authorList>
    </citation>
    <scope>NUCLEOTIDE SEQUENCE</scope>
    <source>
        <strain evidence="2">X62</strain>
    </source>
</reference>
<accession>A0AAW9K9B1</accession>
<feature type="domain" description="HTH cro/C1-type" evidence="1">
    <location>
        <begin position="3"/>
        <end position="15"/>
    </location>
</feature>
<evidence type="ECO:0000313" key="3">
    <source>
        <dbReference type="Proteomes" id="UP001288944"/>
    </source>
</evidence>
<dbReference type="PROSITE" id="PS50943">
    <property type="entry name" value="HTH_CROC1"/>
    <property type="match status" value="1"/>
</dbReference>
<proteinExistence type="predicted"/>
<organism evidence="2 3">
    <name type="scientific">Clostridium perfringens</name>
    <dbReference type="NCBI Taxonomy" id="1502"/>
    <lineage>
        <taxon>Bacteria</taxon>
        <taxon>Bacillati</taxon>
        <taxon>Bacillota</taxon>
        <taxon>Clostridia</taxon>
        <taxon>Eubacteriales</taxon>
        <taxon>Clostridiaceae</taxon>
        <taxon>Clostridium</taxon>
    </lineage>
</organism>
<dbReference type="InterPro" id="IPR001387">
    <property type="entry name" value="Cro/C1-type_HTH"/>
</dbReference>
<dbReference type="AlphaFoldDB" id="A0AAW9K9B1"/>
<protein>
    <recommendedName>
        <fullName evidence="1">HTH cro/C1-type domain-containing protein</fullName>
    </recommendedName>
</protein>
<sequence length="99" mass="11439">MDKIADALGVSINELLNGYDKSKYELENALSKGNGNISELVANCESSAKEDSIKRFHDLTDILDWKIFKNINDDDIYEVLMSEELYSYLDYLFFKNKNK</sequence>
<evidence type="ECO:0000313" key="2">
    <source>
        <dbReference type="EMBL" id="MDZ7544004.1"/>
    </source>
</evidence>
<name>A0AAW9K9B1_CLOPF</name>
<dbReference type="Proteomes" id="UP001288944">
    <property type="component" value="Unassembled WGS sequence"/>
</dbReference>
<evidence type="ECO:0000259" key="1">
    <source>
        <dbReference type="PROSITE" id="PS50943"/>
    </source>
</evidence>
<gene>
    <name evidence="2" type="ORF">GNF83_23150</name>
</gene>